<evidence type="ECO:0000259" key="9">
    <source>
        <dbReference type="PROSITE" id="PS50977"/>
    </source>
</evidence>
<dbReference type="InterPro" id="IPR050109">
    <property type="entry name" value="HTH-type_TetR-like_transc_reg"/>
</dbReference>
<dbReference type="HAMAP" id="MF_01839">
    <property type="entry name" value="NO_factor_SlmA"/>
    <property type="match status" value="1"/>
</dbReference>
<evidence type="ECO:0000313" key="10">
    <source>
        <dbReference type="EMBL" id="EAQ97654.1"/>
    </source>
</evidence>
<dbReference type="GO" id="GO:0010974">
    <property type="term" value="P:negative regulation of division septum assembly"/>
    <property type="evidence" value="ECO:0007669"/>
    <property type="project" value="InterPro"/>
</dbReference>
<dbReference type="InterPro" id="IPR001647">
    <property type="entry name" value="HTH_TetR"/>
</dbReference>
<dbReference type="GO" id="GO:0000976">
    <property type="term" value="F:transcription cis-regulatory region binding"/>
    <property type="evidence" value="ECO:0007669"/>
    <property type="project" value="TreeGrafter"/>
</dbReference>
<dbReference type="Proteomes" id="UP000019205">
    <property type="component" value="Chromosome"/>
</dbReference>
<dbReference type="GO" id="GO:0003700">
    <property type="term" value="F:DNA-binding transcription factor activity"/>
    <property type="evidence" value="ECO:0007669"/>
    <property type="project" value="TreeGrafter"/>
</dbReference>
<accession>A4A9B2</accession>
<dbReference type="STRING" id="314285.KT71_05075"/>
<evidence type="ECO:0000256" key="3">
    <source>
        <dbReference type="ARBA" id="ARBA00023054"/>
    </source>
</evidence>
<dbReference type="PANTHER" id="PTHR30055">
    <property type="entry name" value="HTH-TYPE TRANSCRIPTIONAL REGULATOR RUTR"/>
    <property type="match status" value="1"/>
</dbReference>
<dbReference type="AlphaFoldDB" id="A4A9B2"/>
<evidence type="ECO:0000256" key="6">
    <source>
        <dbReference type="HAMAP-Rule" id="MF_01839"/>
    </source>
</evidence>
<keyword evidence="1 6" id="KW-0963">Cytoplasm</keyword>
<feature type="region of interest" description="Disordered" evidence="8">
    <location>
        <begin position="201"/>
        <end position="241"/>
    </location>
</feature>
<dbReference type="Gene3D" id="1.10.357.10">
    <property type="entry name" value="Tetracycline Repressor, domain 2"/>
    <property type="match status" value="1"/>
</dbReference>
<dbReference type="InterPro" id="IPR054580">
    <property type="entry name" value="SlmA-like_C"/>
</dbReference>
<dbReference type="NCBIfam" id="NF007015">
    <property type="entry name" value="PRK09480.1"/>
    <property type="match status" value="1"/>
</dbReference>
<evidence type="ECO:0000256" key="4">
    <source>
        <dbReference type="ARBA" id="ARBA00023125"/>
    </source>
</evidence>
<dbReference type="Pfam" id="PF00440">
    <property type="entry name" value="TetR_N"/>
    <property type="match status" value="1"/>
</dbReference>
<dbReference type="SUPFAM" id="SSF46689">
    <property type="entry name" value="Homeodomain-like"/>
    <property type="match status" value="1"/>
</dbReference>
<evidence type="ECO:0000256" key="5">
    <source>
        <dbReference type="ARBA" id="ARBA00023306"/>
    </source>
</evidence>
<keyword evidence="4 6" id="KW-0238">DNA-binding</keyword>
<evidence type="ECO:0000256" key="8">
    <source>
        <dbReference type="SAM" id="MobiDB-lite"/>
    </source>
</evidence>
<dbReference type="PROSITE" id="PS50977">
    <property type="entry name" value="HTH_TETR_2"/>
    <property type="match status" value="1"/>
</dbReference>
<dbReference type="HOGENOM" id="CLU_069356_5_0_6"/>
<dbReference type="InterPro" id="IPR023769">
    <property type="entry name" value="NO_SlmA"/>
</dbReference>
<reference evidence="10 11" key="1">
    <citation type="journal article" date="2007" name="Proc. Natl. Acad. Sci. U.S.A.">
        <title>Characterization of a marine gammaproteobacterium capable of aerobic anoxygenic photosynthesis.</title>
        <authorList>
            <person name="Fuchs B.M."/>
            <person name="Spring S."/>
            <person name="Teeling H."/>
            <person name="Quast C."/>
            <person name="Wulf J."/>
            <person name="Schattenhofer M."/>
            <person name="Yan S."/>
            <person name="Ferriera S."/>
            <person name="Johnson J."/>
            <person name="Glockner F.O."/>
            <person name="Amann R."/>
        </authorList>
    </citation>
    <scope>NUCLEOTIDE SEQUENCE [LARGE SCALE GENOMIC DNA]</scope>
    <source>
        <strain evidence="10">KT71</strain>
    </source>
</reference>
<reference evidence="10 11" key="2">
    <citation type="journal article" date="2009" name="PLoS ONE">
        <title>The photosynthetic apparatus and its regulation in the aerobic gammaproteobacterium Congregibacter litoralis gen. nov., sp. nov.</title>
        <authorList>
            <person name="Spring S."/>
            <person name="Lunsdorf H."/>
            <person name="Fuchs B.M."/>
            <person name="Tindall B.J."/>
        </authorList>
    </citation>
    <scope>NUCLEOTIDE SEQUENCE [LARGE SCALE GENOMIC DNA]</scope>
    <source>
        <strain evidence="10">KT71</strain>
    </source>
</reference>
<feature type="DNA-binding region" description="H-T-H motif" evidence="7">
    <location>
        <begin position="28"/>
        <end position="47"/>
    </location>
</feature>
<sequence>MPRNVQRRQQILEALAQMLEDNPGDRITTARLAAKVGVSEAALYRHFPSKAKMFEELIQFIEDTLFQRITLILQEEDEAVARCNHILYLLITFAERNPGISRLLTGEALTGETERLRHRVNQVLDRVETQIRQVLREAELREALRPMLPLPEAANLLFSCAEGRISQFVRSEFKRSPSEGWEQQYGFLMGDFFREVPSAGSVAGNRVGDRGTETSSASDEAFNETDTRSSTERGNVGGGFS</sequence>
<dbReference type="PANTHER" id="PTHR30055:SF183">
    <property type="entry name" value="NUCLEOID OCCLUSION FACTOR SLMA"/>
    <property type="match status" value="1"/>
</dbReference>
<keyword evidence="11" id="KW-1185">Reference proteome</keyword>
<dbReference type="RefSeq" id="WP_008293433.1">
    <property type="nucleotide sequence ID" value="NZ_CM002299.1"/>
</dbReference>
<dbReference type="GO" id="GO:0043590">
    <property type="term" value="C:bacterial nucleoid"/>
    <property type="evidence" value="ECO:0007669"/>
    <property type="project" value="UniProtKB-UniRule"/>
</dbReference>
<comment type="caution">
    <text evidence="10">The sequence shown here is derived from an EMBL/GenBank/DDBJ whole genome shotgun (WGS) entry which is preliminary data.</text>
</comment>
<dbReference type="InterPro" id="IPR036271">
    <property type="entry name" value="Tet_transcr_reg_TetR-rel_C_sf"/>
</dbReference>
<dbReference type="eggNOG" id="COG1309">
    <property type="taxonomic scope" value="Bacteria"/>
</dbReference>
<keyword evidence="2 6" id="KW-0132">Cell division</keyword>
<dbReference type="InterPro" id="IPR009057">
    <property type="entry name" value="Homeodomain-like_sf"/>
</dbReference>
<dbReference type="GO" id="GO:0005737">
    <property type="term" value="C:cytoplasm"/>
    <property type="evidence" value="ECO:0007669"/>
    <property type="project" value="UniProtKB-UniRule"/>
</dbReference>
<comment type="subcellular location">
    <subcellularLocation>
        <location evidence="6">Cytoplasm</location>
        <location evidence="6">Nucleoid</location>
    </subcellularLocation>
</comment>
<proteinExistence type="inferred from homology"/>
<feature type="domain" description="HTH tetR-type" evidence="9">
    <location>
        <begin position="5"/>
        <end position="65"/>
    </location>
</feature>
<dbReference type="SUPFAM" id="SSF48498">
    <property type="entry name" value="Tetracyclin repressor-like, C-terminal domain"/>
    <property type="match status" value="1"/>
</dbReference>
<dbReference type="EMBL" id="AAOA02000002">
    <property type="protein sequence ID" value="EAQ97654.1"/>
    <property type="molecule type" value="Genomic_DNA"/>
</dbReference>
<evidence type="ECO:0000313" key="11">
    <source>
        <dbReference type="Proteomes" id="UP000019205"/>
    </source>
</evidence>
<comment type="subunit">
    <text evidence="6">Homodimer. Interacts with FtsZ.</text>
</comment>
<comment type="function">
    <text evidence="6">Required for nucleoid occlusion (NO) phenomenon, which prevents Z-ring formation and cell division over the nucleoid. Acts as a DNA-associated cell division inhibitor that binds simultaneously chromosomal DNA and FtsZ, and disrupts the assembly of FtsZ polymers. SlmA-DNA-binding sequences (SBS) are dispersed on non-Ter regions of the chromosome, preventing FtsZ polymerization at these regions.</text>
</comment>
<protein>
    <recommendedName>
        <fullName evidence="6">Nucleoid occlusion factor SlmA</fullName>
    </recommendedName>
</protein>
<keyword evidence="5 6" id="KW-0131">Cell cycle</keyword>
<dbReference type="GO" id="GO:0051301">
    <property type="term" value="P:cell division"/>
    <property type="evidence" value="ECO:0007669"/>
    <property type="project" value="UniProtKB-KW"/>
</dbReference>
<organism evidence="10 11">
    <name type="scientific">Congregibacter litoralis KT71</name>
    <dbReference type="NCBI Taxonomy" id="314285"/>
    <lineage>
        <taxon>Bacteria</taxon>
        <taxon>Pseudomonadati</taxon>
        <taxon>Pseudomonadota</taxon>
        <taxon>Gammaproteobacteria</taxon>
        <taxon>Cellvibrionales</taxon>
        <taxon>Halieaceae</taxon>
        <taxon>Congregibacter</taxon>
    </lineage>
</organism>
<dbReference type="Pfam" id="PF22276">
    <property type="entry name" value="SlmA-like_C"/>
    <property type="match status" value="1"/>
</dbReference>
<name>A4A9B2_9GAMM</name>
<gene>
    <name evidence="6" type="primary">slmA</name>
    <name evidence="10" type="ORF">KT71_05075</name>
</gene>
<evidence type="ECO:0000256" key="1">
    <source>
        <dbReference type="ARBA" id="ARBA00022490"/>
    </source>
</evidence>
<evidence type="ECO:0000256" key="2">
    <source>
        <dbReference type="ARBA" id="ARBA00022618"/>
    </source>
</evidence>
<keyword evidence="3" id="KW-0175">Coiled coil</keyword>
<comment type="similarity">
    <text evidence="6">Belongs to the nucleoid occlusion factor SlmA family.</text>
</comment>
<evidence type="ECO:0000256" key="7">
    <source>
        <dbReference type="PROSITE-ProRule" id="PRU00335"/>
    </source>
</evidence>